<dbReference type="GO" id="GO:0009279">
    <property type="term" value="C:cell outer membrane"/>
    <property type="evidence" value="ECO:0007669"/>
    <property type="project" value="UniProtKB-SubCell"/>
</dbReference>
<evidence type="ECO:0000256" key="2">
    <source>
        <dbReference type="ARBA" id="ARBA00022448"/>
    </source>
</evidence>
<comment type="caution">
    <text evidence="17">The sequence shown here is derived from an EMBL/GenBank/DDBJ whole genome shotgun (WGS) entry which is preliminary data.</text>
</comment>
<keyword evidence="7" id="KW-0408">Iron</keyword>
<dbReference type="InterPro" id="IPR000531">
    <property type="entry name" value="Beta-barrel_TonB"/>
</dbReference>
<reference evidence="17 18" key="1">
    <citation type="submission" date="2019-07" db="EMBL/GenBank/DDBJ databases">
        <title>Whole genome shotgun sequence of Swaminathania salitolerans NBRC 104436.</title>
        <authorList>
            <person name="Hosoyama A."/>
            <person name="Uohara A."/>
            <person name="Ohji S."/>
            <person name="Ichikawa N."/>
        </authorList>
    </citation>
    <scope>NUCLEOTIDE SEQUENCE [LARGE SCALE GENOMIC DNA]</scope>
    <source>
        <strain evidence="17 18">NBRC 104436</strain>
    </source>
</reference>
<dbReference type="PROSITE" id="PS52016">
    <property type="entry name" value="TONB_DEPENDENT_REC_3"/>
    <property type="match status" value="1"/>
</dbReference>
<evidence type="ECO:0000256" key="5">
    <source>
        <dbReference type="ARBA" id="ARBA00022692"/>
    </source>
</evidence>
<protein>
    <submittedName>
        <fullName evidence="17">TonB-dependent receptor</fullName>
    </submittedName>
</protein>
<evidence type="ECO:0000256" key="12">
    <source>
        <dbReference type="PROSITE-ProRule" id="PRU01360"/>
    </source>
</evidence>
<dbReference type="PANTHER" id="PTHR32552">
    <property type="entry name" value="FERRICHROME IRON RECEPTOR-RELATED"/>
    <property type="match status" value="1"/>
</dbReference>
<feature type="domain" description="TonB-dependent receptor plug" evidence="16">
    <location>
        <begin position="60"/>
        <end position="137"/>
    </location>
</feature>
<dbReference type="InterPro" id="IPR012910">
    <property type="entry name" value="Plug_dom"/>
</dbReference>
<gene>
    <name evidence="17" type="ORF">SSA02_08470</name>
</gene>
<evidence type="ECO:0000313" key="18">
    <source>
        <dbReference type="Proteomes" id="UP000321405"/>
    </source>
</evidence>
<comment type="similarity">
    <text evidence="12 13">Belongs to the TonB-dependent receptor family.</text>
</comment>
<accession>A0A511BPV2</accession>
<dbReference type="AlphaFoldDB" id="A0A511BPV2"/>
<evidence type="ECO:0000256" key="4">
    <source>
        <dbReference type="ARBA" id="ARBA00022496"/>
    </source>
</evidence>
<evidence type="ECO:0000313" key="17">
    <source>
        <dbReference type="EMBL" id="GEL01684.1"/>
    </source>
</evidence>
<evidence type="ECO:0000256" key="14">
    <source>
        <dbReference type="SAM" id="SignalP"/>
    </source>
</evidence>
<dbReference type="InterPro" id="IPR036942">
    <property type="entry name" value="Beta-barrel_TonB_sf"/>
</dbReference>
<keyword evidence="6 14" id="KW-0732">Signal</keyword>
<organism evidence="17 18">
    <name type="scientific">Swaminathania salitolerans</name>
    <dbReference type="NCBI Taxonomy" id="182838"/>
    <lineage>
        <taxon>Bacteria</taxon>
        <taxon>Pseudomonadati</taxon>
        <taxon>Pseudomonadota</taxon>
        <taxon>Alphaproteobacteria</taxon>
        <taxon>Acetobacterales</taxon>
        <taxon>Acetobacteraceae</taxon>
        <taxon>Swaminathania</taxon>
    </lineage>
</organism>
<dbReference type="Gene3D" id="2.170.130.10">
    <property type="entry name" value="TonB-dependent receptor, plug domain"/>
    <property type="match status" value="1"/>
</dbReference>
<dbReference type="Gene3D" id="2.40.170.20">
    <property type="entry name" value="TonB-dependent receptor, beta-barrel domain"/>
    <property type="match status" value="1"/>
</dbReference>
<evidence type="ECO:0000256" key="13">
    <source>
        <dbReference type="RuleBase" id="RU003357"/>
    </source>
</evidence>
<keyword evidence="11 12" id="KW-0998">Cell outer membrane</keyword>
<name>A0A511BPV2_9PROT</name>
<proteinExistence type="inferred from homology"/>
<evidence type="ECO:0000256" key="10">
    <source>
        <dbReference type="ARBA" id="ARBA00023136"/>
    </source>
</evidence>
<keyword evidence="5 12" id="KW-0812">Transmembrane</keyword>
<dbReference type="InterPro" id="IPR037066">
    <property type="entry name" value="Plug_dom_sf"/>
</dbReference>
<dbReference type="Pfam" id="PF07715">
    <property type="entry name" value="Plug"/>
    <property type="match status" value="1"/>
</dbReference>
<dbReference type="GO" id="GO:0015344">
    <property type="term" value="F:siderophore uptake transmembrane transporter activity"/>
    <property type="evidence" value="ECO:0007669"/>
    <property type="project" value="TreeGrafter"/>
</dbReference>
<feature type="chain" id="PRO_5021792620" evidence="14">
    <location>
        <begin position="27"/>
        <end position="775"/>
    </location>
</feature>
<evidence type="ECO:0000256" key="1">
    <source>
        <dbReference type="ARBA" id="ARBA00004571"/>
    </source>
</evidence>
<evidence type="ECO:0000256" key="6">
    <source>
        <dbReference type="ARBA" id="ARBA00022729"/>
    </source>
</evidence>
<sequence length="775" mass="84898">MMMKPACGLALSTSLSLMLVAFPARADGKAPAHGVTPAGKKENATPRTESIIVLGAGQARETQTISRRTIEEYTPGTSPFKALSKLPGVMFTSSDPLGSYEWSQQIIIRGFGQNRLGFTMDGVPLGNLAYGNNNGLSIGRALQTENNGPSTLTQGAGALGVAASNDLGGALQFTSIDPTDKFGADVAGTIGSASTWRSFARVNSGRLRGGGKFYVSYNHQDANKWKGDGVQRQDQANAKYVQPLGENLKLTLFGDWSKRGENDYQDISLSQIRTYGYDLDNITGNYALAKQIAHAYQNGTPYPEGIQNVDTVYYNAAGLREDALGYGRLDFKINRRLSGFVMGYGHTNSGEGAWVTPYVPTPAALGGSPLSTRTTEYMIQRAGFLGSLTYRIANHSIEGGFWFENNDFNQARRFYPLQDSGAPGSIHWYRSGSFYTQWQSVFNTKTYQVHLDDTWKITPKLKLSYGFKSLIVDNAARALSGNYLGVPTGTAFPSGALNTTNGFLPQIGANYRFNRHHELFVDYARNMSAFESAQTAGPFSTTVAGFQALQGKLKPEMSNTEELGYRYHAGGVQATVTGYYVQFENRLLSVTQGVGIQGNPSVLTNVGGVISRGIDTAVNWQFLPNWSLFASYAFNNSFYQDDVYAGGTVTARIKGKNVVAMPRNLANLQLGYDDGRIWGNILMQIQDRRYYTYTNDASVPANDVFNLNVGYRFKSHDFWLRGLDAQINVTNLFDKRYVASVGSTGFVNSDPNGTFQTLQAAAPRMVFFTLRKHFD</sequence>
<dbReference type="Pfam" id="PF00593">
    <property type="entry name" value="TonB_dep_Rec_b-barrel"/>
    <property type="match status" value="1"/>
</dbReference>
<comment type="subcellular location">
    <subcellularLocation>
        <location evidence="1 12">Cell outer membrane</location>
        <topology evidence="1 12">Multi-pass membrane protein</topology>
    </subcellularLocation>
</comment>
<evidence type="ECO:0000259" key="16">
    <source>
        <dbReference type="Pfam" id="PF07715"/>
    </source>
</evidence>
<keyword evidence="2 12" id="KW-0813">Transport</keyword>
<evidence type="ECO:0000256" key="3">
    <source>
        <dbReference type="ARBA" id="ARBA00022452"/>
    </source>
</evidence>
<evidence type="ECO:0000259" key="15">
    <source>
        <dbReference type="Pfam" id="PF00593"/>
    </source>
</evidence>
<keyword evidence="3 12" id="KW-1134">Transmembrane beta strand</keyword>
<dbReference type="Proteomes" id="UP000321405">
    <property type="component" value="Unassembled WGS sequence"/>
</dbReference>
<evidence type="ECO:0000256" key="11">
    <source>
        <dbReference type="ARBA" id="ARBA00023237"/>
    </source>
</evidence>
<evidence type="ECO:0000256" key="8">
    <source>
        <dbReference type="ARBA" id="ARBA00023065"/>
    </source>
</evidence>
<dbReference type="InterPro" id="IPR039426">
    <property type="entry name" value="TonB-dep_rcpt-like"/>
</dbReference>
<evidence type="ECO:0000256" key="7">
    <source>
        <dbReference type="ARBA" id="ARBA00023004"/>
    </source>
</evidence>
<keyword evidence="10 12" id="KW-0472">Membrane</keyword>
<keyword evidence="18" id="KW-1185">Reference proteome</keyword>
<dbReference type="PANTHER" id="PTHR32552:SF89">
    <property type="entry name" value="CATECHOLATE SIDEROPHORE RECEPTOR FIU"/>
    <property type="match status" value="1"/>
</dbReference>
<keyword evidence="8" id="KW-0406">Ion transport</keyword>
<keyword evidence="17" id="KW-0675">Receptor</keyword>
<keyword evidence="4" id="KW-0410">Iron transport</keyword>
<feature type="signal peptide" evidence="14">
    <location>
        <begin position="1"/>
        <end position="26"/>
    </location>
</feature>
<feature type="domain" description="TonB-dependent receptor-like beta-barrel" evidence="15">
    <location>
        <begin position="266"/>
        <end position="732"/>
    </location>
</feature>
<keyword evidence="9 13" id="KW-0798">TonB box</keyword>
<dbReference type="SUPFAM" id="SSF56935">
    <property type="entry name" value="Porins"/>
    <property type="match status" value="1"/>
</dbReference>
<evidence type="ECO:0000256" key="9">
    <source>
        <dbReference type="ARBA" id="ARBA00023077"/>
    </source>
</evidence>
<dbReference type="EMBL" id="BJVC01000002">
    <property type="protein sequence ID" value="GEL01684.1"/>
    <property type="molecule type" value="Genomic_DNA"/>
</dbReference>